<sequence>MTIDHLDTTKQKEHDIEHNPKLTAAEMGSLWAQYMSDSMGIWRFKLLSGKNRGP</sequence>
<name>A0ABS4GP56_9BACL</name>
<keyword evidence="2" id="KW-1185">Reference proteome</keyword>
<dbReference type="RefSeq" id="WP_245203687.1">
    <property type="nucleotide sequence ID" value="NZ_JAGGKT010000004.1"/>
</dbReference>
<evidence type="ECO:0000313" key="1">
    <source>
        <dbReference type="EMBL" id="MBP1931902.1"/>
    </source>
</evidence>
<accession>A0ABS4GP56</accession>
<reference evidence="1 2" key="1">
    <citation type="submission" date="2021-03" db="EMBL/GenBank/DDBJ databases">
        <title>Genomic Encyclopedia of Type Strains, Phase IV (KMG-IV): sequencing the most valuable type-strain genomes for metagenomic binning, comparative biology and taxonomic classification.</title>
        <authorList>
            <person name="Goeker M."/>
        </authorList>
    </citation>
    <scope>NUCLEOTIDE SEQUENCE [LARGE SCALE GENOMIC DNA]</scope>
    <source>
        <strain evidence="1 2">DSM 24738</strain>
    </source>
</reference>
<evidence type="ECO:0000313" key="2">
    <source>
        <dbReference type="Proteomes" id="UP001519343"/>
    </source>
</evidence>
<protein>
    <submittedName>
        <fullName evidence="1">Uncharacterized protein</fullName>
    </submittedName>
</protein>
<dbReference type="Proteomes" id="UP001519343">
    <property type="component" value="Unassembled WGS sequence"/>
</dbReference>
<dbReference type="EMBL" id="JAGGKT010000004">
    <property type="protein sequence ID" value="MBP1931902.1"/>
    <property type="molecule type" value="Genomic_DNA"/>
</dbReference>
<organism evidence="1 2">
    <name type="scientific">Ammoniphilus resinae</name>
    <dbReference type="NCBI Taxonomy" id="861532"/>
    <lineage>
        <taxon>Bacteria</taxon>
        <taxon>Bacillati</taxon>
        <taxon>Bacillota</taxon>
        <taxon>Bacilli</taxon>
        <taxon>Bacillales</taxon>
        <taxon>Paenibacillaceae</taxon>
        <taxon>Aneurinibacillus group</taxon>
        <taxon>Ammoniphilus</taxon>
    </lineage>
</organism>
<proteinExistence type="predicted"/>
<comment type="caution">
    <text evidence="1">The sequence shown here is derived from an EMBL/GenBank/DDBJ whole genome shotgun (WGS) entry which is preliminary data.</text>
</comment>
<gene>
    <name evidence="1" type="ORF">J2Z37_001903</name>
</gene>